<dbReference type="GO" id="GO:0004022">
    <property type="term" value="F:alcohol dehydrogenase (NAD+) activity"/>
    <property type="evidence" value="ECO:0007669"/>
    <property type="project" value="UniProtKB-EC"/>
</dbReference>
<dbReference type="SMART" id="SM00829">
    <property type="entry name" value="PKS_ER"/>
    <property type="match status" value="1"/>
</dbReference>
<keyword evidence="5" id="KW-0862">Zinc</keyword>
<proteinExistence type="inferred from homology"/>
<comment type="similarity">
    <text evidence="2">Belongs to the zinc-containing alcohol dehydrogenase family.</text>
</comment>
<organism evidence="9 10">
    <name type="scientific">Pedobacter ginsenosidimutans</name>
    <dbReference type="NCBI Taxonomy" id="687842"/>
    <lineage>
        <taxon>Bacteria</taxon>
        <taxon>Pseudomonadati</taxon>
        <taxon>Bacteroidota</taxon>
        <taxon>Sphingobacteriia</taxon>
        <taxon>Sphingobacteriales</taxon>
        <taxon>Sphingobacteriaceae</taxon>
        <taxon>Pedobacter</taxon>
    </lineage>
</organism>
<dbReference type="Proteomes" id="UP000051950">
    <property type="component" value="Unassembled WGS sequence"/>
</dbReference>
<dbReference type="Gene3D" id="3.90.180.10">
    <property type="entry name" value="Medium-chain alcohol dehydrogenases, catalytic domain"/>
    <property type="match status" value="1"/>
</dbReference>
<comment type="cofactor">
    <cofactor evidence="1">
        <name>Zn(2+)</name>
        <dbReference type="ChEBI" id="CHEBI:29105"/>
    </cofactor>
</comment>
<reference evidence="9 10" key="1">
    <citation type="submission" date="2015-11" db="EMBL/GenBank/DDBJ databases">
        <title>Sequence of Pedobacter ginsenosidimutans.</title>
        <authorList>
            <person name="Carson E."/>
            <person name="Keyser V."/>
            <person name="Newman J."/>
            <person name="Miller J."/>
        </authorList>
    </citation>
    <scope>NUCLEOTIDE SEQUENCE [LARGE SCALE GENOMIC DNA]</scope>
    <source>
        <strain evidence="9 10">KACC 14530</strain>
    </source>
</reference>
<protein>
    <recommendedName>
        <fullName evidence="3">alcohol dehydrogenase</fullName>
        <ecNumber evidence="3">1.1.1.1</ecNumber>
    </recommendedName>
</protein>
<evidence type="ECO:0000256" key="3">
    <source>
        <dbReference type="ARBA" id="ARBA00013190"/>
    </source>
</evidence>
<dbReference type="OrthoDB" id="9787435at2"/>
<dbReference type="GO" id="GO:0046872">
    <property type="term" value="F:metal ion binding"/>
    <property type="evidence" value="ECO:0007669"/>
    <property type="project" value="UniProtKB-KW"/>
</dbReference>
<accession>A0A0T5VIR6</accession>
<evidence type="ECO:0000256" key="1">
    <source>
        <dbReference type="ARBA" id="ARBA00001947"/>
    </source>
</evidence>
<feature type="domain" description="Enoyl reductase (ER)" evidence="8">
    <location>
        <begin position="11"/>
        <end position="350"/>
    </location>
</feature>
<dbReference type="AlphaFoldDB" id="A0A0T5VIR6"/>
<evidence type="ECO:0000256" key="4">
    <source>
        <dbReference type="ARBA" id="ARBA00022723"/>
    </source>
</evidence>
<evidence type="ECO:0000256" key="5">
    <source>
        <dbReference type="ARBA" id="ARBA00022833"/>
    </source>
</evidence>
<dbReference type="PANTHER" id="PTHR42940">
    <property type="entry name" value="ALCOHOL DEHYDROGENASE 1-RELATED"/>
    <property type="match status" value="1"/>
</dbReference>
<dbReference type="InterPro" id="IPR013154">
    <property type="entry name" value="ADH-like_N"/>
</dbReference>
<keyword evidence="10" id="KW-1185">Reference proteome</keyword>
<keyword evidence="7" id="KW-0520">NAD</keyword>
<comment type="caution">
    <text evidence="9">The sequence shown here is derived from an EMBL/GenBank/DDBJ whole genome shotgun (WGS) entry which is preliminary data.</text>
</comment>
<evidence type="ECO:0000256" key="6">
    <source>
        <dbReference type="ARBA" id="ARBA00023002"/>
    </source>
</evidence>
<dbReference type="InterPro" id="IPR036291">
    <property type="entry name" value="NAD(P)-bd_dom_sf"/>
</dbReference>
<dbReference type="InterPro" id="IPR020843">
    <property type="entry name" value="ER"/>
</dbReference>
<dbReference type="InterPro" id="IPR011032">
    <property type="entry name" value="GroES-like_sf"/>
</dbReference>
<evidence type="ECO:0000313" key="9">
    <source>
        <dbReference type="EMBL" id="KRT13755.1"/>
    </source>
</evidence>
<dbReference type="RefSeq" id="WP_057934529.1">
    <property type="nucleotide sequence ID" value="NZ_LMZQ01000032.1"/>
</dbReference>
<evidence type="ECO:0000256" key="7">
    <source>
        <dbReference type="ARBA" id="ARBA00023027"/>
    </source>
</evidence>
<dbReference type="Pfam" id="PF00107">
    <property type="entry name" value="ADH_zinc_N"/>
    <property type="match status" value="1"/>
</dbReference>
<dbReference type="GO" id="GO:0005737">
    <property type="term" value="C:cytoplasm"/>
    <property type="evidence" value="ECO:0007669"/>
    <property type="project" value="TreeGrafter"/>
</dbReference>
<dbReference type="Pfam" id="PF08240">
    <property type="entry name" value="ADH_N"/>
    <property type="match status" value="1"/>
</dbReference>
<name>A0A0T5VIR6_9SPHI</name>
<keyword evidence="6" id="KW-0560">Oxidoreductase</keyword>
<keyword evidence="4" id="KW-0479">Metal-binding</keyword>
<dbReference type="InterPro" id="IPR013149">
    <property type="entry name" value="ADH-like_C"/>
</dbReference>
<evidence type="ECO:0000259" key="8">
    <source>
        <dbReference type="SMART" id="SM00829"/>
    </source>
</evidence>
<dbReference type="PANTHER" id="PTHR42940:SF3">
    <property type="entry name" value="ALCOHOL DEHYDROGENASE 1-RELATED"/>
    <property type="match status" value="1"/>
</dbReference>
<evidence type="ECO:0000313" key="10">
    <source>
        <dbReference type="Proteomes" id="UP000051950"/>
    </source>
</evidence>
<gene>
    <name evidence="9" type="ORF">ASU31_22640</name>
</gene>
<dbReference type="SUPFAM" id="SSF50129">
    <property type="entry name" value="GroES-like"/>
    <property type="match status" value="1"/>
</dbReference>
<evidence type="ECO:0000256" key="2">
    <source>
        <dbReference type="ARBA" id="ARBA00008072"/>
    </source>
</evidence>
<dbReference type="STRING" id="687842.ASU31_22640"/>
<sequence>MKNATLIVFNGSGMALEEIEIAIPVLNPGEILVQNLYTTICGSDLHTFCGLRSETVPTVLGHEIVGEVLAFHPEHNQKDYLGNPLEIGDRVTWSIFASNADSVRAKGGMPQKADGLFKYGHAKVTEADALHGGLSTHCVLKHGTAVIKISKEIPLKVAATINCAVATVAGAVRLSGGLQGKKVLISGVGLLGLVCVAMCSADGAKEIHVADVNEGRLKLAEAFGANVQHLLGQNADLPTDIDVAFDMSGSSDAMEMGLATLTVGGTAVWIGAVFKTREVQVNAEQIVRNLVTIKGLHNYNYEDFVQAVKFIEANYAKFPFEKLVSAEFSLEDTESAFNYAVADKPIRVGINVARKNNNEE</sequence>
<dbReference type="EC" id="1.1.1.1" evidence="3"/>
<dbReference type="EMBL" id="LMZQ01000032">
    <property type="protein sequence ID" value="KRT13755.1"/>
    <property type="molecule type" value="Genomic_DNA"/>
</dbReference>
<dbReference type="SUPFAM" id="SSF51735">
    <property type="entry name" value="NAD(P)-binding Rossmann-fold domains"/>
    <property type="match status" value="1"/>
</dbReference>
<dbReference type="Gene3D" id="3.40.50.720">
    <property type="entry name" value="NAD(P)-binding Rossmann-like Domain"/>
    <property type="match status" value="1"/>
</dbReference>